<evidence type="ECO:0000313" key="1">
    <source>
        <dbReference type="EMBL" id="KAG5923008.1"/>
    </source>
</evidence>
<gene>
    <name evidence="1" type="ORF">E4U42_005074</name>
</gene>
<proteinExistence type="predicted"/>
<keyword evidence="2" id="KW-1185">Reference proteome</keyword>
<dbReference type="EMBL" id="SRPY01000468">
    <property type="protein sequence ID" value="KAG5923008.1"/>
    <property type="molecule type" value="Genomic_DNA"/>
</dbReference>
<evidence type="ECO:0000313" key="2">
    <source>
        <dbReference type="Proteomes" id="UP000811619"/>
    </source>
</evidence>
<dbReference type="Proteomes" id="UP000811619">
    <property type="component" value="Unassembled WGS sequence"/>
</dbReference>
<dbReference type="AlphaFoldDB" id="A0A8K0J454"/>
<accession>A0A8K0J454</accession>
<sequence>MIPVATKGSAVVPPRDAKVTAESKSRLEYQKSVDDAVGHSNLVSSRVQVAVVLEPRIRKL</sequence>
<protein>
    <submittedName>
        <fullName evidence="1">Uncharacterized protein</fullName>
    </submittedName>
</protein>
<organism evidence="1 2">
    <name type="scientific">Claviceps africana</name>
    <dbReference type="NCBI Taxonomy" id="83212"/>
    <lineage>
        <taxon>Eukaryota</taxon>
        <taxon>Fungi</taxon>
        <taxon>Dikarya</taxon>
        <taxon>Ascomycota</taxon>
        <taxon>Pezizomycotina</taxon>
        <taxon>Sordariomycetes</taxon>
        <taxon>Hypocreomycetidae</taxon>
        <taxon>Hypocreales</taxon>
        <taxon>Clavicipitaceae</taxon>
        <taxon>Claviceps</taxon>
    </lineage>
</organism>
<comment type="caution">
    <text evidence="1">The sequence shown here is derived from an EMBL/GenBank/DDBJ whole genome shotgun (WGS) entry which is preliminary data.</text>
</comment>
<name>A0A8K0J454_9HYPO</name>
<reference evidence="1" key="1">
    <citation type="journal article" date="2020" name="bioRxiv">
        <title>Whole genome comparisons of ergot fungi reveals the divergence and evolution of species within the genus Claviceps are the result of varying mechanisms driving genome evolution and host range expansion.</title>
        <authorList>
            <person name="Wyka S.A."/>
            <person name="Mondo S.J."/>
            <person name="Liu M."/>
            <person name="Dettman J."/>
            <person name="Nalam V."/>
            <person name="Broders K.D."/>
        </authorList>
    </citation>
    <scope>NUCLEOTIDE SEQUENCE</scope>
    <source>
        <strain evidence="1">CCC 489</strain>
    </source>
</reference>